<dbReference type="PANTHER" id="PTHR31339">
    <property type="entry name" value="PECTIN LYASE-RELATED"/>
    <property type="match status" value="1"/>
</dbReference>
<protein>
    <submittedName>
        <fullName evidence="1">Putative polygalacturonase</fullName>
    </submittedName>
</protein>
<dbReference type="InterPro" id="IPR012334">
    <property type="entry name" value="Pectin_lyas_fold"/>
</dbReference>
<accession>A0A438IZ35</accession>
<proteinExistence type="predicted"/>
<dbReference type="AlphaFoldDB" id="A0A438IZ35"/>
<dbReference type="InterPro" id="IPR051801">
    <property type="entry name" value="GH28_Enzymes"/>
</dbReference>
<evidence type="ECO:0000313" key="2">
    <source>
        <dbReference type="Proteomes" id="UP000288805"/>
    </source>
</evidence>
<reference evidence="1 2" key="1">
    <citation type="journal article" date="2018" name="PLoS Genet.">
        <title>Population sequencing reveals clonal diversity and ancestral inbreeding in the grapevine cultivar Chardonnay.</title>
        <authorList>
            <person name="Roach M.J."/>
            <person name="Johnson D.L."/>
            <person name="Bohlmann J."/>
            <person name="van Vuuren H.J."/>
            <person name="Jones S.J."/>
            <person name="Pretorius I.S."/>
            <person name="Schmidt S.A."/>
            <person name="Borneman A.R."/>
        </authorList>
    </citation>
    <scope>NUCLEOTIDE SEQUENCE [LARGE SCALE GENOMIC DNA]</scope>
    <source>
        <strain evidence="2">cv. Chardonnay</strain>
        <tissue evidence="1">Leaf</tissue>
    </source>
</reference>
<dbReference type="EMBL" id="QGNW01000073">
    <property type="protein sequence ID" value="RVX01952.1"/>
    <property type="molecule type" value="Genomic_DNA"/>
</dbReference>
<dbReference type="Proteomes" id="UP000288805">
    <property type="component" value="Unassembled WGS sequence"/>
</dbReference>
<gene>
    <name evidence="1" type="primary">GSVIVT00026920001_29</name>
    <name evidence="1" type="ORF">CK203_019435</name>
</gene>
<dbReference type="InterPro" id="IPR011050">
    <property type="entry name" value="Pectin_lyase_fold/virulence"/>
</dbReference>
<dbReference type="PANTHER" id="PTHR31339:SF12">
    <property type="entry name" value="ENDO-POLYGALACTURONASE-LIKE PROTEIN"/>
    <property type="match status" value="1"/>
</dbReference>
<sequence>MEKHQTPRPLKPAIDHLSKFADVGGAHLIVPPGKWLTGSFNLTSHFALYIHKDAIILVAMIELGKTAGIIWMVRGFMWESGKKIFMWKGDSCTNIRVEDCYIVSGDDCIAVKSALNENGVKCGMPTEGLIIRRLTCISPHSDYGPPPAPGHEGPVIEGINYRDMVADNVTYPAQLHGISGGPFTGFCISNVTIGLTEESRKQQWDCDEVQGITSRVTPQPCDLLSPSKEILNCPFPKDLLPIEDVKLRICSYCETTSGMIQNICLGRQRTQISASVNIPEADSPPYCLVLV</sequence>
<name>A0A438IZ35_VITVI</name>
<comment type="caution">
    <text evidence="1">The sequence shown here is derived from an EMBL/GenBank/DDBJ whole genome shotgun (WGS) entry which is preliminary data.</text>
</comment>
<evidence type="ECO:0000313" key="1">
    <source>
        <dbReference type="EMBL" id="RVX01952.1"/>
    </source>
</evidence>
<dbReference type="SUPFAM" id="SSF51126">
    <property type="entry name" value="Pectin lyase-like"/>
    <property type="match status" value="1"/>
</dbReference>
<organism evidence="1 2">
    <name type="scientific">Vitis vinifera</name>
    <name type="common">Grape</name>
    <dbReference type="NCBI Taxonomy" id="29760"/>
    <lineage>
        <taxon>Eukaryota</taxon>
        <taxon>Viridiplantae</taxon>
        <taxon>Streptophyta</taxon>
        <taxon>Embryophyta</taxon>
        <taxon>Tracheophyta</taxon>
        <taxon>Spermatophyta</taxon>
        <taxon>Magnoliopsida</taxon>
        <taxon>eudicotyledons</taxon>
        <taxon>Gunneridae</taxon>
        <taxon>Pentapetalae</taxon>
        <taxon>rosids</taxon>
        <taxon>Vitales</taxon>
        <taxon>Vitaceae</taxon>
        <taxon>Viteae</taxon>
        <taxon>Vitis</taxon>
    </lineage>
</organism>
<dbReference type="Gene3D" id="2.160.20.10">
    <property type="entry name" value="Single-stranded right-handed beta-helix, Pectin lyase-like"/>
    <property type="match status" value="2"/>
</dbReference>